<evidence type="ECO:0000313" key="2">
    <source>
        <dbReference type="Proteomes" id="UP000789396"/>
    </source>
</evidence>
<comment type="caution">
    <text evidence="1">The sequence shown here is derived from an EMBL/GenBank/DDBJ whole genome shotgun (WGS) entry which is preliminary data.</text>
</comment>
<feature type="non-terminal residue" evidence="1">
    <location>
        <position position="93"/>
    </location>
</feature>
<dbReference type="AlphaFoldDB" id="A0A9N8WRE6"/>
<accession>A0A9N8WRE6</accession>
<evidence type="ECO:0000313" key="1">
    <source>
        <dbReference type="EMBL" id="CAG8495590.1"/>
    </source>
</evidence>
<keyword evidence="2" id="KW-1185">Reference proteome</keyword>
<proteinExistence type="predicted"/>
<gene>
    <name evidence="1" type="ORF">RFULGI_LOCUS2189</name>
</gene>
<name>A0A9N8WRE6_9GLOM</name>
<protein>
    <submittedName>
        <fullName evidence="1">10905_t:CDS:1</fullName>
    </submittedName>
</protein>
<reference evidence="1" key="1">
    <citation type="submission" date="2021-06" db="EMBL/GenBank/DDBJ databases">
        <authorList>
            <person name="Kallberg Y."/>
            <person name="Tangrot J."/>
            <person name="Rosling A."/>
        </authorList>
    </citation>
    <scope>NUCLEOTIDE SEQUENCE</scope>
    <source>
        <strain evidence="1">IN212</strain>
    </source>
</reference>
<dbReference type="EMBL" id="CAJVPZ010001583">
    <property type="protein sequence ID" value="CAG8495590.1"/>
    <property type="molecule type" value="Genomic_DNA"/>
</dbReference>
<dbReference type="Proteomes" id="UP000789396">
    <property type="component" value="Unassembled WGS sequence"/>
</dbReference>
<feature type="non-terminal residue" evidence="1">
    <location>
        <position position="1"/>
    </location>
</feature>
<dbReference type="OrthoDB" id="2368792at2759"/>
<sequence length="93" mass="10471">MTPDCKSKKETNPKKEIFEVESDSCNVSIHLNNEEQGSYSDQTFEQQTMDFLNGFSAFSAPFVLNEPSTFLNESSTFLDESSASLNEHSTFLD</sequence>
<organism evidence="1 2">
    <name type="scientific">Racocetra fulgida</name>
    <dbReference type="NCBI Taxonomy" id="60492"/>
    <lineage>
        <taxon>Eukaryota</taxon>
        <taxon>Fungi</taxon>
        <taxon>Fungi incertae sedis</taxon>
        <taxon>Mucoromycota</taxon>
        <taxon>Glomeromycotina</taxon>
        <taxon>Glomeromycetes</taxon>
        <taxon>Diversisporales</taxon>
        <taxon>Gigasporaceae</taxon>
        <taxon>Racocetra</taxon>
    </lineage>
</organism>